<dbReference type="InterPro" id="IPR011051">
    <property type="entry name" value="RmlC_Cupin_sf"/>
</dbReference>
<keyword evidence="9" id="KW-1185">Reference proteome</keyword>
<dbReference type="KEGG" id="cmos:111437303"/>
<feature type="region of interest" description="Disordered" evidence="7">
    <location>
        <begin position="195"/>
        <end position="223"/>
    </location>
</feature>
<evidence type="ECO:0000256" key="4">
    <source>
        <dbReference type="ARBA" id="ARBA00023129"/>
    </source>
</evidence>
<dbReference type="Proteomes" id="UP000504609">
    <property type="component" value="Unplaced"/>
</dbReference>
<organism evidence="9 10">
    <name type="scientific">Cucurbita moschata</name>
    <name type="common">Winter crookneck squash</name>
    <name type="synonym">Cucurbita pepo var. moschata</name>
    <dbReference type="NCBI Taxonomy" id="3662"/>
    <lineage>
        <taxon>Eukaryota</taxon>
        <taxon>Viridiplantae</taxon>
        <taxon>Streptophyta</taxon>
        <taxon>Embryophyta</taxon>
        <taxon>Tracheophyta</taxon>
        <taxon>Spermatophyta</taxon>
        <taxon>Magnoliopsida</taxon>
        <taxon>eudicotyledons</taxon>
        <taxon>Gunneridae</taxon>
        <taxon>Pentapetalae</taxon>
        <taxon>rosids</taxon>
        <taxon>fabids</taxon>
        <taxon>Cucurbitales</taxon>
        <taxon>Cucurbitaceae</taxon>
        <taxon>Cucurbiteae</taxon>
        <taxon>Cucurbita</taxon>
    </lineage>
</organism>
<dbReference type="InterPro" id="IPR022379">
    <property type="entry name" value="11S_seedstore_CS"/>
</dbReference>
<sequence>MGTHRFLSLSLCFLLLFNACLATDQDANSHRRFSEGQRRYRHCRLDRLDALEPSNRIEAEGGVIEIWDPNHEMFECAGVAIQRYIIDPNGLLLPQYTNAPRLIYIERGRGFKGVVLPGCPETYQESQQSAQEFRDRHQKIRHVRAGDLFAVPAGSAHWSYNDGNEKLIAIVLLDVSNNANQLDFHPRTFYLAGNPEEEFEESRSDREREQRRGQSTRKGSSNKNNIFYAYDDRVLAEIFNINVETARKLRGEDDYRRNIIKVEGELEVIKPPRSHGGRRGDEREWEEEQEEEREREREHHQRRRWADNGLEETICSMRLKENIGDASRADIYTPEAGRLSSTNSHRFPILRWLQLSAERGVLYRNAMYVPHWNMNAHSVIFVTRGRARVQVVDDRGQTVYDGELQQRQLLVVPQNFGIVKKASEEGFEWVSFKTNDQAMVTPLAGRTSALRAFPVQVLASAYRISTEEARRLKFNREETTLLPPSMSSSRRANPVEAM</sequence>
<gene>
    <name evidence="10" type="primary">LOC111437303</name>
</gene>
<evidence type="ECO:0000256" key="3">
    <source>
        <dbReference type="ARBA" id="ARBA00022761"/>
    </source>
</evidence>
<feature type="compositionally biased region" description="Basic and acidic residues" evidence="7">
    <location>
        <begin position="201"/>
        <end position="212"/>
    </location>
</feature>
<evidence type="ECO:0000313" key="10">
    <source>
        <dbReference type="RefSeq" id="XP_022930971.1"/>
    </source>
</evidence>
<dbReference type="SUPFAM" id="SSF51182">
    <property type="entry name" value="RmlC-like cupins"/>
    <property type="match status" value="1"/>
</dbReference>
<dbReference type="PANTHER" id="PTHR31189">
    <property type="entry name" value="OS03G0336100 PROTEIN-RELATED"/>
    <property type="match status" value="1"/>
</dbReference>
<protein>
    <submittedName>
        <fullName evidence="10">11S globulin subunit beta-like</fullName>
    </submittedName>
</protein>
<reference evidence="10" key="1">
    <citation type="submission" date="2025-08" db="UniProtKB">
        <authorList>
            <consortium name="RefSeq"/>
        </authorList>
    </citation>
    <scope>IDENTIFICATION</scope>
    <source>
        <tissue evidence="10">Young leaves</tissue>
    </source>
</reference>
<dbReference type="GO" id="GO:0048316">
    <property type="term" value="P:seed development"/>
    <property type="evidence" value="ECO:0007669"/>
    <property type="project" value="UniProtKB-ARBA"/>
</dbReference>
<comment type="function">
    <text evidence="6">Seed storage protein.</text>
</comment>
<dbReference type="InterPro" id="IPR050253">
    <property type="entry name" value="Seed_Storage-Functional"/>
</dbReference>
<feature type="signal peptide" evidence="6">
    <location>
        <begin position="1"/>
        <end position="22"/>
    </location>
</feature>
<feature type="region of interest" description="Disordered" evidence="7">
    <location>
        <begin position="479"/>
        <end position="498"/>
    </location>
</feature>
<name>A0A6J1ESE2_CUCMO</name>
<evidence type="ECO:0000256" key="1">
    <source>
        <dbReference type="ARBA" id="ARBA00007178"/>
    </source>
</evidence>
<evidence type="ECO:0000259" key="8">
    <source>
        <dbReference type="SMART" id="SM00835"/>
    </source>
</evidence>
<feature type="region of interest" description="Disordered" evidence="7">
    <location>
        <begin position="270"/>
        <end position="304"/>
    </location>
</feature>
<dbReference type="GO" id="GO:0045735">
    <property type="term" value="F:nutrient reservoir activity"/>
    <property type="evidence" value="ECO:0007669"/>
    <property type="project" value="UniProtKB-KW"/>
</dbReference>
<feature type="domain" description="Cupin type-1" evidence="8">
    <location>
        <begin position="321"/>
        <end position="470"/>
    </location>
</feature>
<dbReference type="CDD" id="cd02243">
    <property type="entry name" value="cupin_11S_legumin_C"/>
    <property type="match status" value="1"/>
</dbReference>
<dbReference type="InterPro" id="IPR006045">
    <property type="entry name" value="Cupin_1"/>
</dbReference>
<dbReference type="PANTHER" id="PTHR31189:SF35">
    <property type="entry name" value="12S SEED STORAGE PROTEIN CRB"/>
    <property type="match status" value="1"/>
</dbReference>
<dbReference type="AlphaFoldDB" id="A0A6J1ESE2"/>
<keyword evidence="3 6" id="KW-0758">Storage protein</keyword>
<dbReference type="RefSeq" id="XP_022930971.1">
    <property type="nucleotide sequence ID" value="XM_023075203.1"/>
</dbReference>
<evidence type="ECO:0000256" key="6">
    <source>
        <dbReference type="RuleBase" id="RU003681"/>
    </source>
</evidence>
<evidence type="ECO:0000256" key="2">
    <source>
        <dbReference type="ARBA" id="ARBA00022729"/>
    </source>
</evidence>
<accession>A0A6J1ESE2</accession>
<proteinExistence type="inferred from homology"/>
<feature type="domain" description="Cupin type-1" evidence="8">
    <location>
        <begin position="48"/>
        <end position="247"/>
    </location>
</feature>
<dbReference type="Pfam" id="PF00190">
    <property type="entry name" value="Cupin_1"/>
    <property type="match status" value="2"/>
</dbReference>
<keyword evidence="2 6" id="KW-0732">Signal</keyword>
<dbReference type="CDD" id="cd02242">
    <property type="entry name" value="cupin_11S_legumin_N"/>
    <property type="match status" value="1"/>
</dbReference>
<evidence type="ECO:0000313" key="9">
    <source>
        <dbReference type="Proteomes" id="UP000504609"/>
    </source>
</evidence>
<comment type="similarity">
    <text evidence="1 6">Belongs to the 11S seed storage protein (globulins) family.</text>
</comment>
<dbReference type="GeneID" id="111437303"/>
<dbReference type="InterPro" id="IPR014710">
    <property type="entry name" value="RmlC-like_jellyroll"/>
</dbReference>
<dbReference type="FunFam" id="2.60.120.10:FF:000073">
    <property type="entry name" value="Glycinin G1"/>
    <property type="match status" value="1"/>
</dbReference>
<keyword evidence="4 6" id="KW-0708">Seed storage protein</keyword>
<evidence type="ECO:0000256" key="7">
    <source>
        <dbReference type="SAM" id="MobiDB-lite"/>
    </source>
</evidence>
<comment type="subunit">
    <text evidence="6">Hexamer; each subunit is composed of an acidic and a basic chain derived from a single precursor and linked by a disulfide bond.</text>
</comment>
<keyword evidence="5 6" id="KW-1015">Disulfide bond</keyword>
<dbReference type="SMART" id="SM00835">
    <property type="entry name" value="Cupin_1"/>
    <property type="match status" value="2"/>
</dbReference>
<dbReference type="PRINTS" id="PR00439">
    <property type="entry name" value="11SGLOBULIN"/>
</dbReference>
<dbReference type="Gene3D" id="2.60.120.10">
    <property type="entry name" value="Jelly Rolls"/>
    <property type="match status" value="2"/>
</dbReference>
<dbReference type="InterPro" id="IPR006044">
    <property type="entry name" value="11S_seedstore_pln"/>
</dbReference>
<dbReference type="PROSITE" id="PS00305">
    <property type="entry name" value="11S_SEED_STORAGE"/>
    <property type="match status" value="1"/>
</dbReference>
<evidence type="ECO:0000256" key="5">
    <source>
        <dbReference type="ARBA" id="ARBA00023157"/>
    </source>
</evidence>
<feature type="chain" id="PRO_5027149437" evidence="6">
    <location>
        <begin position="23"/>
        <end position="498"/>
    </location>
</feature>